<sequence length="149" mass="16662">MQPSSDGVYSHLLLRLYAEIKLSNRAFGARKHHTSLAKAREPSPVCFSWTSFRVLGIRTPYTSDVSRRAPPSYSSSIVLARNAKCVSSFQTTGGCELDEWKRVGIAVYWRGPCGVRPYLSNVVLYRVEVVFLLFLLLLSNTNGSIFLVS</sequence>
<dbReference type="Proteomes" id="UP000018721">
    <property type="component" value="Unassembled WGS sequence"/>
</dbReference>
<comment type="caution">
    <text evidence="1">The sequence shown here is derived from an EMBL/GenBank/DDBJ whole genome shotgun (WGS) entry which is preliminary data.</text>
</comment>
<proteinExistence type="predicted"/>
<keyword evidence="2" id="KW-1185">Reference proteome</keyword>
<organism evidence="1 2">
    <name type="scientific">Phytophthora nicotianae P1569</name>
    <dbReference type="NCBI Taxonomy" id="1317065"/>
    <lineage>
        <taxon>Eukaryota</taxon>
        <taxon>Sar</taxon>
        <taxon>Stramenopiles</taxon>
        <taxon>Oomycota</taxon>
        <taxon>Peronosporomycetes</taxon>
        <taxon>Peronosporales</taxon>
        <taxon>Peronosporaceae</taxon>
        <taxon>Phytophthora</taxon>
    </lineage>
</organism>
<dbReference type="EMBL" id="ANIZ01003850">
    <property type="protein sequence ID" value="ETI30808.1"/>
    <property type="molecule type" value="Genomic_DNA"/>
</dbReference>
<gene>
    <name evidence="1" type="ORF">F443_22097</name>
</gene>
<protein>
    <submittedName>
        <fullName evidence="1">Uncharacterized protein</fullName>
    </submittedName>
</protein>
<dbReference type="HOGENOM" id="CLU_1753318_0_0_1"/>
<name>V9DWX3_PHYNI</name>
<reference evidence="1 2" key="1">
    <citation type="submission" date="2013-11" db="EMBL/GenBank/DDBJ databases">
        <title>The Genome Sequence of Phytophthora parasitica P1569.</title>
        <authorList>
            <consortium name="The Broad Institute Genomics Platform"/>
            <person name="Russ C."/>
            <person name="Tyler B."/>
            <person name="Panabieres F."/>
            <person name="Shan W."/>
            <person name="Tripathy S."/>
            <person name="Grunwald N."/>
            <person name="Machado M."/>
            <person name="Johnson C.S."/>
            <person name="Arredondo F."/>
            <person name="Hong C."/>
            <person name="Coffey M."/>
            <person name="Young S.K."/>
            <person name="Zeng Q."/>
            <person name="Gargeya S."/>
            <person name="Fitzgerald M."/>
            <person name="Abouelleil A."/>
            <person name="Alvarado L."/>
            <person name="Chapman S.B."/>
            <person name="Gainer-Dewar J."/>
            <person name="Goldberg J."/>
            <person name="Griggs A."/>
            <person name="Gujja S."/>
            <person name="Hansen M."/>
            <person name="Howarth C."/>
            <person name="Imamovic A."/>
            <person name="Ireland A."/>
            <person name="Larimer J."/>
            <person name="McCowan C."/>
            <person name="Murphy C."/>
            <person name="Pearson M."/>
            <person name="Poon T.W."/>
            <person name="Priest M."/>
            <person name="Roberts A."/>
            <person name="Saif S."/>
            <person name="Shea T."/>
            <person name="Sykes S."/>
            <person name="Wortman J."/>
            <person name="Nusbaum C."/>
            <person name="Birren B."/>
        </authorList>
    </citation>
    <scope>NUCLEOTIDE SEQUENCE [LARGE SCALE GENOMIC DNA]</scope>
    <source>
        <strain evidence="1 2">P1569</strain>
    </source>
</reference>
<evidence type="ECO:0000313" key="2">
    <source>
        <dbReference type="Proteomes" id="UP000018721"/>
    </source>
</evidence>
<evidence type="ECO:0000313" key="1">
    <source>
        <dbReference type="EMBL" id="ETI30808.1"/>
    </source>
</evidence>
<dbReference type="AlphaFoldDB" id="V9DWX3"/>
<accession>V9DWX3</accession>